<accession>A0A6C0EYF0</accession>
<name>A0A6C0EYF0_9ZZZZ</name>
<dbReference type="EMBL" id="MN738984">
    <property type="protein sequence ID" value="QHT34058.1"/>
    <property type="molecule type" value="Genomic_DNA"/>
</dbReference>
<proteinExistence type="predicted"/>
<protein>
    <submittedName>
        <fullName evidence="1">Uncharacterized protein</fullName>
    </submittedName>
</protein>
<sequence length="171" mass="18374">MAHLCSNCGDPKSAGCDCGGMQISLKSCIAVDVPQFGVPQVKVARVSERVSVLIPQVPAARPLPTWCSECMNPPKIACPDKSCPFMVCSSKCQSEHNKNYHSVKIPQVGVPQVGDPQVGDPQVGVPQDARLPDRVPDLIPQDDVPQVGVPQVARLPDRVPSLIPRIYGMFL</sequence>
<organism evidence="1">
    <name type="scientific">viral metagenome</name>
    <dbReference type="NCBI Taxonomy" id="1070528"/>
    <lineage>
        <taxon>unclassified sequences</taxon>
        <taxon>metagenomes</taxon>
        <taxon>organismal metagenomes</taxon>
    </lineage>
</organism>
<dbReference type="AlphaFoldDB" id="A0A6C0EYF0"/>
<reference evidence="1" key="1">
    <citation type="journal article" date="2020" name="Nature">
        <title>Giant virus diversity and host interactions through global metagenomics.</title>
        <authorList>
            <person name="Schulz F."/>
            <person name="Roux S."/>
            <person name="Paez-Espino D."/>
            <person name="Jungbluth S."/>
            <person name="Walsh D.A."/>
            <person name="Denef V.J."/>
            <person name="McMahon K.D."/>
            <person name="Konstantinidis K.T."/>
            <person name="Eloe-Fadrosh E.A."/>
            <person name="Kyrpides N.C."/>
            <person name="Woyke T."/>
        </authorList>
    </citation>
    <scope>NUCLEOTIDE SEQUENCE</scope>
    <source>
        <strain evidence="1">GVMAG-M-3300009161-52</strain>
    </source>
</reference>
<evidence type="ECO:0000313" key="1">
    <source>
        <dbReference type="EMBL" id="QHT34058.1"/>
    </source>
</evidence>